<comment type="caution">
    <text evidence="10">The sequence shown here is derived from an EMBL/GenBank/DDBJ whole genome shotgun (WGS) entry which is preliminary data.</text>
</comment>
<proteinExistence type="inferred from homology"/>
<dbReference type="Proteomes" id="UP001596108">
    <property type="component" value="Unassembled WGS sequence"/>
</dbReference>
<keyword evidence="4 7" id="KW-1133">Transmembrane helix</keyword>
<feature type="transmembrane region" description="Helical" evidence="7">
    <location>
        <begin position="340"/>
        <end position="362"/>
    </location>
</feature>
<sequence length="846" mass="93349">MKSYGALSGRYLKQQRRRALLTVIGIILSVALISAISTMGQAVKDNLISNTKYENGSFHFSYQTATADFANELRNNVLVDQIGKLSSGSTTELPNKTTTTMTAVNADGFDLLPIHLQEGRYPQASNELALEQWLFAQLPSKPAMGGTLTLNDLDGKSREYTIVGILKNQKTSQIDHASRVYTLLDDRATASSNLQLFLTFKPGVAIADQLPHFEQLNDSFATNGRLLSLLGESSDKSLNRALIIIFGTLIGLVVLSTIAVIYNAFHIAVLERIRQFGLLRTLGATPRQIRNLVLREATMLSAISIPLGLAIGWGGLWLAIWLMTHNGINVLQMDSFHITFHWWIMGLSVAVGLFAVYVAAWLPARKASSVSPVEAAKGAGSIVRESYRRMRIPSLLQLMGVEGKMASSNIRRNKAKFRITTFSIAVSITLFIVFHYFTQQALELGVDTTENTKIGFEINAYSQATYDSEGQPIQTEAKDRLTADQLKQLAAIDGVDTIYGNYDRFGANAWLQPQLVNSRFLERTETVPQQKEWQGTDRTGVFTELELYDDARLQEARKYLIDGTADPKQLAAEDGVVIAQTVKPYIRSSNKREQMDMTTLKVGDTFPVELSTPDGKTVMREVKVAGILSQSPFNAAYPENHILVIGTRQTFEKLYKDTAYSEGASLHGVKIAVKDGADTDALRSELEVFVSRLPTGGQLIDVASEKERDRQFALQMQIFVYSFLIIIGTIGSLNIINTVQTNLLLRRREIGLLQSVGMTLGQVRRMASAEGIWFGVIGGFWGVGLGAAICYFLYKQLNTVQGIPFVFPWGGALIASGCAIAVGLLSVQSPLRRMNKASLIDRLREE</sequence>
<feature type="transmembrane region" description="Helical" evidence="7">
    <location>
        <begin position="806"/>
        <end position="827"/>
    </location>
</feature>
<keyword evidence="3 7" id="KW-0812">Transmembrane</keyword>
<dbReference type="Pfam" id="PF02687">
    <property type="entry name" value="FtsX"/>
    <property type="match status" value="2"/>
</dbReference>
<keyword evidence="5 7" id="KW-0472">Membrane</keyword>
<evidence type="ECO:0000256" key="3">
    <source>
        <dbReference type="ARBA" id="ARBA00022692"/>
    </source>
</evidence>
<name>A0ABW0R096_9BACL</name>
<feature type="domain" description="ABC3 transporter permease C-terminal" evidence="8">
    <location>
        <begin position="249"/>
        <end position="372"/>
    </location>
</feature>
<dbReference type="InterPro" id="IPR025857">
    <property type="entry name" value="MacB_PCD"/>
</dbReference>
<keyword evidence="11" id="KW-1185">Reference proteome</keyword>
<dbReference type="RefSeq" id="WP_378111874.1">
    <property type="nucleotide sequence ID" value="NZ_JBHSNC010000032.1"/>
</dbReference>
<protein>
    <submittedName>
        <fullName evidence="10">ABC transporter permease</fullName>
    </submittedName>
</protein>
<keyword evidence="2" id="KW-1003">Cell membrane</keyword>
<dbReference type="InterPro" id="IPR050250">
    <property type="entry name" value="Macrolide_Exporter_MacB"/>
</dbReference>
<evidence type="ECO:0000256" key="1">
    <source>
        <dbReference type="ARBA" id="ARBA00004651"/>
    </source>
</evidence>
<feature type="transmembrane region" description="Helical" evidence="7">
    <location>
        <begin position="20"/>
        <end position="40"/>
    </location>
</feature>
<gene>
    <name evidence="10" type="ORF">ACFPQ4_10840</name>
</gene>
<evidence type="ECO:0000256" key="6">
    <source>
        <dbReference type="ARBA" id="ARBA00038076"/>
    </source>
</evidence>
<evidence type="ECO:0000256" key="4">
    <source>
        <dbReference type="ARBA" id="ARBA00022989"/>
    </source>
</evidence>
<evidence type="ECO:0000313" key="11">
    <source>
        <dbReference type="Proteomes" id="UP001596108"/>
    </source>
</evidence>
<dbReference type="InterPro" id="IPR003838">
    <property type="entry name" value="ABC3_permease_C"/>
</dbReference>
<evidence type="ECO:0000259" key="8">
    <source>
        <dbReference type="Pfam" id="PF02687"/>
    </source>
</evidence>
<feature type="transmembrane region" description="Helical" evidence="7">
    <location>
        <begin position="297"/>
        <end position="320"/>
    </location>
</feature>
<feature type="transmembrane region" description="Helical" evidence="7">
    <location>
        <begin position="772"/>
        <end position="794"/>
    </location>
</feature>
<feature type="transmembrane region" description="Helical" evidence="7">
    <location>
        <begin position="241"/>
        <end position="265"/>
    </location>
</feature>
<evidence type="ECO:0000259" key="9">
    <source>
        <dbReference type="Pfam" id="PF12704"/>
    </source>
</evidence>
<accession>A0ABW0R096</accession>
<feature type="domain" description="ABC3 transporter permease C-terminal" evidence="8">
    <location>
        <begin position="722"/>
        <end position="838"/>
    </location>
</feature>
<feature type="transmembrane region" description="Helical" evidence="7">
    <location>
        <begin position="718"/>
        <end position="739"/>
    </location>
</feature>
<organism evidence="10 11">
    <name type="scientific">Cohnella yongneupensis</name>
    <dbReference type="NCBI Taxonomy" id="425006"/>
    <lineage>
        <taxon>Bacteria</taxon>
        <taxon>Bacillati</taxon>
        <taxon>Bacillota</taxon>
        <taxon>Bacilli</taxon>
        <taxon>Bacillales</taxon>
        <taxon>Paenibacillaceae</taxon>
        <taxon>Cohnella</taxon>
    </lineage>
</organism>
<dbReference type="EMBL" id="JBHSNC010000032">
    <property type="protein sequence ID" value="MFC5529939.1"/>
    <property type="molecule type" value="Genomic_DNA"/>
</dbReference>
<evidence type="ECO:0000313" key="10">
    <source>
        <dbReference type="EMBL" id="MFC5529939.1"/>
    </source>
</evidence>
<evidence type="ECO:0000256" key="5">
    <source>
        <dbReference type="ARBA" id="ARBA00023136"/>
    </source>
</evidence>
<comment type="subcellular location">
    <subcellularLocation>
        <location evidence="1">Cell membrane</location>
        <topology evidence="1">Multi-pass membrane protein</topology>
    </subcellularLocation>
</comment>
<feature type="transmembrane region" description="Helical" evidence="7">
    <location>
        <begin position="417"/>
        <end position="437"/>
    </location>
</feature>
<evidence type="ECO:0000256" key="2">
    <source>
        <dbReference type="ARBA" id="ARBA00022475"/>
    </source>
</evidence>
<dbReference type="PANTHER" id="PTHR30572:SF4">
    <property type="entry name" value="ABC TRANSPORTER PERMEASE YTRF"/>
    <property type="match status" value="1"/>
</dbReference>
<reference evidence="11" key="1">
    <citation type="journal article" date="2019" name="Int. J. Syst. Evol. Microbiol.">
        <title>The Global Catalogue of Microorganisms (GCM) 10K type strain sequencing project: providing services to taxonomists for standard genome sequencing and annotation.</title>
        <authorList>
            <consortium name="The Broad Institute Genomics Platform"/>
            <consortium name="The Broad Institute Genome Sequencing Center for Infectious Disease"/>
            <person name="Wu L."/>
            <person name="Ma J."/>
        </authorList>
    </citation>
    <scope>NUCLEOTIDE SEQUENCE [LARGE SCALE GENOMIC DNA]</scope>
    <source>
        <strain evidence="11">CGMCC 1.18578</strain>
    </source>
</reference>
<dbReference type="Pfam" id="PF12704">
    <property type="entry name" value="MacB_PCD"/>
    <property type="match status" value="1"/>
</dbReference>
<dbReference type="PANTHER" id="PTHR30572">
    <property type="entry name" value="MEMBRANE COMPONENT OF TRANSPORTER-RELATED"/>
    <property type="match status" value="1"/>
</dbReference>
<feature type="domain" description="MacB-like periplasmic core" evidence="9">
    <location>
        <begin position="20"/>
        <end position="207"/>
    </location>
</feature>
<comment type="similarity">
    <text evidence="6">Belongs to the ABC-4 integral membrane protein family.</text>
</comment>
<evidence type="ECO:0000256" key="7">
    <source>
        <dbReference type="SAM" id="Phobius"/>
    </source>
</evidence>